<name>A0A182RJX0_ANOFN</name>
<evidence type="ECO:0000313" key="7">
    <source>
        <dbReference type="EnsemblMetazoa" id="AFUN006538-PA"/>
    </source>
</evidence>
<dbReference type="GO" id="GO:0008270">
    <property type="term" value="F:zinc ion binding"/>
    <property type="evidence" value="ECO:0007669"/>
    <property type="project" value="UniProtKB-KW"/>
</dbReference>
<dbReference type="PANTHER" id="PTHR46481:SF10">
    <property type="entry name" value="ZINC FINGER BED DOMAIN-CONTAINING PROTEIN 39"/>
    <property type="match status" value="1"/>
</dbReference>
<dbReference type="InterPro" id="IPR052035">
    <property type="entry name" value="ZnF_BED_domain_contain"/>
</dbReference>
<proteinExistence type="predicted"/>
<dbReference type="Pfam" id="PF05699">
    <property type="entry name" value="Dimer_Tnp_hAT"/>
    <property type="match status" value="1"/>
</dbReference>
<evidence type="ECO:0000256" key="1">
    <source>
        <dbReference type="ARBA" id="ARBA00004123"/>
    </source>
</evidence>
<sequence length="219" mass="25466">IQTKLNNMQLKLILDVATRWNSTYYMLERFYTNKKPMISSLICYNNTSQEVTKLVECLSTGLRQRFHCENTSIVSKATVLDPRFKQKGFSNSNLFKACCDELLVEMGSMNIEDNNYNDEASELAVDEAMRTSESLWEEFDLDQIHPQIVLHSRSSTQIELDNYVAEPNDDPLEWWKLHKMQHPLLYQIMLRVLCIPASSVPCERVFSKAGEIETSKRNR</sequence>
<evidence type="ECO:0000256" key="5">
    <source>
        <dbReference type="ARBA" id="ARBA00023242"/>
    </source>
</evidence>
<accession>A0A182RJX0</accession>
<reference evidence="7" key="1">
    <citation type="submission" date="2020-05" db="UniProtKB">
        <authorList>
            <consortium name="EnsemblMetazoa"/>
        </authorList>
    </citation>
    <scope>IDENTIFICATION</scope>
    <source>
        <strain evidence="7">FUMOZ</strain>
    </source>
</reference>
<evidence type="ECO:0000256" key="2">
    <source>
        <dbReference type="ARBA" id="ARBA00022723"/>
    </source>
</evidence>
<keyword evidence="3" id="KW-0863">Zinc-finger</keyword>
<dbReference type="GO" id="GO:0005634">
    <property type="term" value="C:nucleus"/>
    <property type="evidence" value="ECO:0007669"/>
    <property type="project" value="UniProtKB-SubCell"/>
</dbReference>
<dbReference type="VEuPathDB" id="VectorBase:AFUN2_010088"/>
<dbReference type="InterPro" id="IPR012337">
    <property type="entry name" value="RNaseH-like_sf"/>
</dbReference>
<dbReference type="AlphaFoldDB" id="A0A182RJX0"/>
<keyword evidence="4" id="KW-0862">Zinc</keyword>
<feature type="domain" description="HAT C-terminal dimerisation" evidence="6">
    <location>
        <begin position="160"/>
        <end position="219"/>
    </location>
</feature>
<dbReference type="STRING" id="62324.A0A182RJX0"/>
<evidence type="ECO:0000256" key="3">
    <source>
        <dbReference type="ARBA" id="ARBA00022771"/>
    </source>
</evidence>
<keyword evidence="5" id="KW-0539">Nucleus</keyword>
<dbReference type="GO" id="GO:0046983">
    <property type="term" value="F:protein dimerization activity"/>
    <property type="evidence" value="ECO:0007669"/>
    <property type="project" value="InterPro"/>
</dbReference>
<keyword evidence="2" id="KW-0479">Metal-binding</keyword>
<comment type="subcellular location">
    <subcellularLocation>
        <location evidence="1">Nucleus</location>
    </subcellularLocation>
</comment>
<dbReference type="SUPFAM" id="SSF53098">
    <property type="entry name" value="Ribonuclease H-like"/>
    <property type="match status" value="1"/>
</dbReference>
<organism evidence="7">
    <name type="scientific">Anopheles funestus</name>
    <name type="common">African malaria mosquito</name>
    <dbReference type="NCBI Taxonomy" id="62324"/>
    <lineage>
        <taxon>Eukaryota</taxon>
        <taxon>Metazoa</taxon>
        <taxon>Ecdysozoa</taxon>
        <taxon>Arthropoda</taxon>
        <taxon>Hexapoda</taxon>
        <taxon>Insecta</taxon>
        <taxon>Pterygota</taxon>
        <taxon>Neoptera</taxon>
        <taxon>Endopterygota</taxon>
        <taxon>Diptera</taxon>
        <taxon>Nematocera</taxon>
        <taxon>Culicoidea</taxon>
        <taxon>Culicidae</taxon>
        <taxon>Anophelinae</taxon>
        <taxon>Anopheles</taxon>
    </lineage>
</organism>
<protein>
    <submittedName>
        <fullName evidence="7">Dimer_Tnp_hAT domain-containing protein</fullName>
    </submittedName>
</protein>
<evidence type="ECO:0000259" key="6">
    <source>
        <dbReference type="Pfam" id="PF05699"/>
    </source>
</evidence>
<dbReference type="PANTHER" id="PTHR46481">
    <property type="entry name" value="ZINC FINGER BED DOMAIN-CONTAINING PROTEIN 4"/>
    <property type="match status" value="1"/>
</dbReference>
<dbReference type="EnsemblMetazoa" id="AFUN006538-RA">
    <property type="protein sequence ID" value="AFUN006538-PA"/>
    <property type="gene ID" value="AFUN006538"/>
</dbReference>
<dbReference type="InterPro" id="IPR008906">
    <property type="entry name" value="HATC_C_dom"/>
</dbReference>
<evidence type="ECO:0000256" key="4">
    <source>
        <dbReference type="ARBA" id="ARBA00022833"/>
    </source>
</evidence>
<dbReference type="VEuPathDB" id="VectorBase:AFUN006538"/>